<reference evidence="2" key="1">
    <citation type="journal article" date="2015" name="PLoS Genet.">
        <title>The dynamic genome and transcriptome of the human fungal pathogen Blastomyces and close relative Emmonsia.</title>
        <authorList>
            <person name="Munoz J.F."/>
            <person name="Gauthier G.M."/>
            <person name="Desjardins C.A."/>
            <person name="Gallo J.E."/>
            <person name="Holder J."/>
            <person name="Sullivan T.D."/>
            <person name="Marty A.J."/>
            <person name="Carmen J.C."/>
            <person name="Chen Z."/>
            <person name="Ding L."/>
            <person name="Gujja S."/>
            <person name="Magrini V."/>
            <person name="Misas E."/>
            <person name="Mitreva M."/>
            <person name="Priest M."/>
            <person name="Saif S."/>
            <person name="Whiston E.A."/>
            <person name="Young S."/>
            <person name="Zeng Q."/>
            <person name="Goldman W.E."/>
            <person name="Mardis E.R."/>
            <person name="Taylor J.W."/>
            <person name="McEwen J.G."/>
            <person name="Clay O.K."/>
            <person name="Klein B.S."/>
            <person name="Cuomo C.A."/>
        </authorList>
    </citation>
    <scope>NUCLEOTIDE SEQUENCE [LARGE SCALE GENOMIC DNA]</scope>
    <source>
        <strain evidence="2">SLH14081</strain>
    </source>
</reference>
<dbReference type="RefSeq" id="XP_031578779.1">
    <property type="nucleotide sequence ID" value="XM_031724977.1"/>
</dbReference>
<evidence type="ECO:0000313" key="1">
    <source>
        <dbReference type="EMBL" id="OAT09350.1"/>
    </source>
</evidence>
<dbReference type="VEuPathDB" id="FungiDB:BDBG_17200"/>
<name>A0A179UNC3_BLAGS</name>
<dbReference type="KEGG" id="bgh:BDBG_17200"/>
<sequence length="68" mass="7921">MSTDNMRELSNTLISVDKDQTYEDFCIQLQTLNDHLTKLKSIQNSDRRCYTSVTYTLILKNDNADVMN</sequence>
<dbReference type="Proteomes" id="UP000002038">
    <property type="component" value="Unassembled WGS sequence"/>
</dbReference>
<dbReference type="EMBL" id="GG657457">
    <property type="protein sequence ID" value="OAT09350.1"/>
    <property type="molecule type" value="Genomic_DNA"/>
</dbReference>
<proteinExistence type="predicted"/>
<dbReference type="AlphaFoldDB" id="A0A179UNC3"/>
<accession>A0A179UNC3</accession>
<protein>
    <submittedName>
        <fullName evidence="1">Uncharacterized protein</fullName>
    </submittedName>
</protein>
<gene>
    <name evidence="1" type="ORF">BDBG_17200</name>
</gene>
<dbReference type="GeneID" id="42529001"/>
<organism evidence="1 2">
    <name type="scientific">Blastomyces gilchristii (strain SLH14081)</name>
    <name type="common">Blastomyces dermatitidis</name>
    <dbReference type="NCBI Taxonomy" id="559298"/>
    <lineage>
        <taxon>Eukaryota</taxon>
        <taxon>Fungi</taxon>
        <taxon>Dikarya</taxon>
        <taxon>Ascomycota</taxon>
        <taxon>Pezizomycotina</taxon>
        <taxon>Eurotiomycetes</taxon>
        <taxon>Eurotiomycetidae</taxon>
        <taxon>Onygenales</taxon>
        <taxon>Ajellomycetaceae</taxon>
        <taxon>Blastomyces</taxon>
    </lineage>
</organism>
<dbReference type="OrthoDB" id="4190982at2759"/>
<evidence type="ECO:0000313" key="2">
    <source>
        <dbReference type="Proteomes" id="UP000002038"/>
    </source>
</evidence>
<keyword evidence="2" id="KW-1185">Reference proteome</keyword>